<dbReference type="RefSeq" id="WP_175146157.1">
    <property type="nucleotide sequence ID" value="NZ_CP157584.1"/>
</dbReference>
<evidence type="ECO:0000313" key="2">
    <source>
        <dbReference type="EMBL" id="XBO97943.1"/>
    </source>
</evidence>
<dbReference type="AlphaFoldDB" id="A0AAU7L808"/>
<accession>A0AAU7L808</accession>
<reference evidence="2" key="1">
    <citation type="submission" date="2024-05" db="EMBL/GenBank/DDBJ databases">
        <title>Transcriptome analysis of the degradation process of organic nitrogen by two heterotrophic nitrifying and aerobic denitrifying bacteria, Achromobacter sp. HNDS-1 and Enterobacter sp. HNDS-6.</title>
        <authorList>
            <person name="Huang Y."/>
        </authorList>
    </citation>
    <scope>NUCLEOTIDE SEQUENCE</scope>
    <source>
        <strain evidence="2">HNDS-1</strain>
    </source>
</reference>
<keyword evidence="1" id="KW-0472">Membrane</keyword>
<gene>
    <name evidence="2" type="ORF">ABFG95_24190</name>
</gene>
<evidence type="ECO:0000256" key="1">
    <source>
        <dbReference type="SAM" id="Phobius"/>
    </source>
</evidence>
<name>A0AAU7L808_9BURK</name>
<feature type="transmembrane region" description="Helical" evidence="1">
    <location>
        <begin position="7"/>
        <end position="28"/>
    </location>
</feature>
<protein>
    <submittedName>
        <fullName evidence="2">Uncharacterized protein</fullName>
    </submittedName>
</protein>
<feature type="transmembrane region" description="Helical" evidence="1">
    <location>
        <begin position="40"/>
        <end position="60"/>
    </location>
</feature>
<keyword evidence="1" id="KW-0812">Transmembrane</keyword>
<dbReference type="KEGG" id="achh:ABFG95_24190"/>
<keyword evidence="1" id="KW-1133">Transmembrane helix</keyword>
<sequence>MKNFKWYEWAILALLMGMLLIGGALSPWGQALFHSEGAPAWIQAIFSVVAIVSGAGFVLWQHTLQMRRDSQIRIEERIDAFEPICSLIGQAHWLMAYIQDVLDGYVPAEEVLRTDVIIDDVGALLGAMDRVNVHQLPTGYLCAYFIDVCRVLRKMEVQLRHAANRWRNDLQGTKWRHELLAAKLAKESVAQTLQIFRHALTSIERGERPKLPI</sequence>
<proteinExistence type="predicted"/>
<dbReference type="EMBL" id="CP157584">
    <property type="protein sequence ID" value="XBO97943.1"/>
    <property type="molecule type" value="Genomic_DNA"/>
</dbReference>
<organism evidence="2">
    <name type="scientific">Achromobacter sp. HNDS-1</name>
    <dbReference type="NCBI Taxonomy" id="3151598"/>
    <lineage>
        <taxon>Bacteria</taxon>
        <taxon>Pseudomonadati</taxon>
        <taxon>Pseudomonadota</taxon>
        <taxon>Betaproteobacteria</taxon>
        <taxon>Burkholderiales</taxon>
        <taxon>Alcaligenaceae</taxon>
        <taxon>Achromobacter</taxon>
    </lineage>
</organism>